<sequence length="195" mass="21157">MDKRAEGELEPFTPDYTPDFDHLVDYAQGADHSVQYMLCGIRSALAPISASLEQADMAVIAIRIVVTNQSTAIAALTPEIRKGKQSYAQVAKNDADTPFTTVQKKMKPTPLFTVKYTRINIEVIVETDGPLPEFITDDNVLDTINKKTDAQSLQFLLASRSPSGNIVLQINATTSAVQGAALTMEIALALDSITI</sequence>
<dbReference type="Proteomes" id="UP001447188">
    <property type="component" value="Unassembled WGS sequence"/>
</dbReference>
<evidence type="ECO:0000313" key="2">
    <source>
        <dbReference type="Proteomes" id="UP001447188"/>
    </source>
</evidence>
<dbReference type="EMBL" id="JBBBZM010000438">
    <property type="protein sequence ID" value="KAL0630660.1"/>
    <property type="molecule type" value="Genomic_DNA"/>
</dbReference>
<comment type="caution">
    <text evidence="1">The sequence shown here is derived from an EMBL/GenBank/DDBJ whole genome shotgun (WGS) entry which is preliminary data.</text>
</comment>
<organism evidence="1 2">
    <name type="scientific">Discina gigas</name>
    <dbReference type="NCBI Taxonomy" id="1032678"/>
    <lineage>
        <taxon>Eukaryota</taxon>
        <taxon>Fungi</taxon>
        <taxon>Dikarya</taxon>
        <taxon>Ascomycota</taxon>
        <taxon>Pezizomycotina</taxon>
        <taxon>Pezizomycetes</taxon>
        <taxon>Pezizales</taxon>
        <taxon>Discinaceae</taxon>
        <taxon>Discina</taxon>
    </lineage>
</organism>
<proteinExistence type="predicted"/>
<gene>
    <name evidence="1" type="ORF">Q9L58_010493</name>
</gene>
<evidence type="ECO:0000313" key="1">
    <source>
        <dbReference type="EMBL" id="KAL0630660.1"/>
    </source>
</evidence>
<accession>A0ABR3G401</accession>
<name>A0ABR3G401_9PEZI</name>
<keyword evidence="2" id="KW-1185">Reference proteome</keyword>
<reference evidence="1 2" key="1">
    <citation type="submission" date="2024-02" db="EMBL/GenBank/DDBJ databases">
        <title>Discinaceae phylogenomics.</title>
        <authorList>
            <person name="Dirks A.C."/>
            <person name="James T.Y."/>
        </authorList>
    </citation>
    <scope>NUCLEOTIDE SEQUENCE [LARGE SCALE GENOMIC DNA]</scope>
    <source>
        <strain evidence="1 2">ACD0624</strain>
    </source>
</reference>
<protein>
    <submittedName>
        <fullName evidence="1">Uncharacterized protein</fullName>
    </submittedName>
</protein>